<keyword evidence="2" id="KW-0238">DNA-binding</keyword>
<dbReference type="GO" id="GO:0000976">
    <property type="term" value="F:transcription cis-regulatory region binding"/>
    <property type="evidence" value="ECO:0007669"/>
    <property type="project" value="TreeGrafter"/>
</dbReference>
<organism evidence="5 6">
    <name type="scientific">Subdoligranulum variabile DSM 15176</name>
    <dbReference type="NCBI Taxonomy" id="411471"/>
    <lineage>
        <taxon>Bacteria</taxon>
        <taxon>Bacillati</taxon>
        <taxon>Bacillota</taxon>
        <taxon>Clostridia</taxon>
        <taxon>Eubacteriales</taxon>
        <taxon>Oscillospiraceae</taxon>
        <taxon>Subdoligranulum</taxon>
    </lineage>
</organism>
<dbReference type="Gene3D" id="3.40.50.2300">
    <property type="match status" value="2"/>
</dbReference>
<evidence type="ECO:0000313" key="5">
    <source>
        <dbReference type="EMBL" id="EFB77560.1"/>
    </source>
</evidence>
<comment type="caution">
    <text evidence="5">The sequence shown here is derived from an EMBL/GenBank/DDBJ whole genome shotgun (WGS) entry which is preliminary data.</text>
</comment>
<dbReference type="STRING" id="411471.SUBVAR_04057"/>
<dbReference type="GO" id="GO:0003700">
    <property type="term" value="F:DNA-binding transcription factor activity"/>
    <property type="evidence" value="ECO:0007669"/>
    <property type="project" value="TreeGrafter"/>
</dbReference>
<protein>
    <submittedName>
        <fullName evidence="5">Sugar-binding domain protein</fullName>
    </submittedName>
</protein>
<gene>
    <name evidence="5" type="ORF">SUBVAR_04057</name>
</gene>
<dbReference type="Proteomes" id="UP000003438">
    <property type="component" value="Unassembled WGS sequence"/>
</dbReference>
<dbReference type="PANTHER" id="PTHR30146">
    <property type="entry name" value="LACI-RELATED TRANSCRIPTIONAL REPRESSOR"/>
    <property type="match status" value="1"/>
</dbReference>
<dbReference type="InterPro" id="IPR046335">
    <property type="entry name" value="LacI/GalR-like_sensor"/>
</dbReference>
<dbReference type="Pfam" id="PF13377">
    <property type="entry name" value="Peripla_BP_3"/>
    <property type="match status" value="1"/>
</dbReference>
<evidence type="ECO:0000313" key="6">
    <source>
        <dbReference type="Proteomes" id="UP000003438"/>
    </source>
</evidence>
<dbReference type="AlphaFoldDB" id="D1PI92"/>
<proteinExistence type="predicted"/>
<evidence type="ECO:0000256" key="1">
    <source>
        <dbReference type="ARBA" id="ARBA00023015"/>
    </source>
</evidence>
<evidence type="ECO:0000256" key="3">
    <source>
        <dbReference type="ARBA" id="ARBA00023163"/>
    </source>
</evidence>
<dbReference type="SUPFAM" id="SSF53822">
    <property type="entry name" value="Periplasmic binding protein-like I"/>
    <property type="match status" value="1"/>
</dbReference>
<keyword evidence="1" id="KW-0805">Transcription regulation</keyword>
<dbReference type="PANTHER" id="PTHR30146:SF109">
    <property type="entry name" value="HTH-TYPE TRANSCRIPTIONAL REGULATOR GALS"/>
    <property type="match status" value="1"/>
</dbReference>
<accession>D1PI92</accession>
<reference evidence="5" key="1">
    <citation type="submission" date="2009-12" db="EMBL/GenBank/DDBJ databases">
        <authorList>
            <person name="Weinstock G."/>
            <person name="Sodergren E."/>
            <person name="Clifton S."/>
            <person name="Fulton L."/>
            <person name="Fulton B."/>
            <person name="Courtney L."/>
            <person name="Fronick C."/>
            <person name="Harrison M."/>
            <person name="Strong C."/>
            <person name="Farmer C."/>
            <person name="Delahaunty K."/>
            <person name="Markovic C."/>
            <person name="Hall O."/>
            <person name="Minx P."/>
            <person name="Tomlinson C."/>
            <person name="Mitreva M."/>
            <person name="Nelson J."/>
            <person name="Hou S."/>
            <person name="Wollam A."/>
            <person name="Pepin K.H."/>
            <person name="Johnson M."/>
            <person name="Bhonagiri V."/>
            <person name="Nash W.E."/>
            <person name="Warren W."/>
            <person name="Chinwalla A."/>
            <person name="Mardis E.R."/>
            <person name="Wilson R.K."/>
        </authorList>
    </citation>
    <scope>NUCLEOTIDE SEQUENCE [LARGE SCALE GENOMIC DNA]</scope>
    <source>
        <strain evidence="5">DSM 15176</strain>
    </source>
</reference>
<sequence length="315" mass="35500">MALNDRPGISNATRKLVYQTAEQMGYDFSRLSSKAEEHGTIYFICFQASSAILQYSPIFDDILRGAMQECQSQGYRMKVLQFYAQQMDLKQQITDLRISDCRGIILLGTEIEPEIAQLFFSLSVPVVVVDSNLEPLDCTCVLINNIQGAYLATDYLINRRMTQPGYLKSFVPLRNFDERWQGFQNALRSNGMHPAKSIVHELTPTIEGAEADMMEILARKDPLASCYFAENDLIAIGVMRALRRCGYRIPEDIALVGFDNISESALVEPPLTTISIPRVYMGRVAARQLLYLLDDPVPHSLRIEVSTELVKRASV</sequence>
<keyword evidence="3" id="KW-0804">Transcription</keyword>
<dbReference type="InterPro" id="IPR028082">
    <property type="entry name" value="Peripla_BP_I"/>
</dbReference>
<evidence type="ECO:0000256" key="2">
    <source>
        <dbReference type="ARBA" id="ARBA00023125"/>
    </source>
</evidence>
<feature type="domain" description="Transcriptional regulator LacI/GalR-like sensor" evidence="4">
    <location>
        <begin position="154"/>
        <end position="315"/>
    </location>
</feature>
<evidence type="ECO:0000259" key="4">
    <source>
        <dbReference type="Pfam" id="PF13377"/>
    </source>
</evidence>
<name>D1PI92_9FIRM</name>
<dbReference type="HOGENOM" id="CLU_037628_6_1_9"/>
<dbReference type="eggNOG" id="COG1609">
    <property type="taxonomic scope" value="Bacteria"/>
</dbReference>
<dbReference type="EMBL" id="ACBY02000009">
    <property type="protein sequence ID" value="EFB77560.1"/>
    <property type="molecule type" value="Genomic_DNA"/>
</dbReference>
<keyword evidence="6" id="KW-1185">Reference proteome</keyword>